<organism evidence="4 5">
    <name type="scientific">Ricinus communis</name>
    <name type="common">Castor bean</name>
    <dbReference type="NCBI Taxonomy" id="3988"/>
    <lineage>
        <taxon>Eukaryota</taxon>
        <taxon>Viridiplantae</taxon>
        <taxon>Streptophyta</taxon>
        <taxon>Embryophyta</taxon>
        <taxon>Tracheophyta</taxon>
        <taxon>Spermatophyta</taxon>
        <taxon>Magnoliopsida</taxon>
        <taxon>eudicotyledons</taxon>
        <taxon>Gunneridae</taxon>
        <taxon>Pentapetalae</taxon>
        <taxon>rosids</taxon>
        <taxon>fabids</taxon>
        <taxon>Malpighiales</taxon>
        <taxon>Euphorbiaceae</taxon>
        <taxon>Acalyphoideae</taxon>
        <taxon>Acalypheae</taxon>
        <taxon>Ricinus</taxon>
    </lineage>
</organism>
<dbReference type="STRING" id="3988.B9TDW7"/>
<dbReference type="InterPro" id="IPR002925">
    <property type="entry name" value="Dienelactn_hydro"/>
</dbReference>
<dbReference type="PANTHER" id="PTHR22946:SF9">
    <property type="entry name" value="POLYKETIDE TRANSFERASE AF380"/>
    <property type="match status" value="1"/>
</dbReference>
<sequence>MRIRGTSLVSFCVGALFFAAAPKLVHAAPNSAPPAPLVAERVSLTSIDDKGGKATALYGVWIKARKSLSTDKKGKYPTVIALHGCGGLYSTVRNGKGEFTPRHLAMARALTDAGYNVLFPDSFTPRGRRSNCQDSVAQREASVMNRRHDVQAALRWAATQPDIDMSRLALLGWSQGASTVLAAMNLADTDVAVRKVQPRAAIAFYPNCQPYAKPGTPFKPAAPLLVLMGENDDWTPPQACEAMEKKMEGSDTEIALRLYPDTYHDFDAPGLPVHVRMDISGIGKPGAGVTSGANPDARAMAYRSMLNFLEAKLNRGGN</sequence>
<dbReference type="EMBL" id="EQ978537">
    <property type="protein sequence ID" value="EEF25946.1"/>
    <property type="molecule type" value="Genomic_DNA"/>
</dbReference>
<dbReference type="InterPro" id="IPR029058">
    <property type="entry name" value="AB_hydrolase_fold"/>
</dbReference>
<dbReference type="GO" id="GO:0016788">
    <property type="term" value="F:hydrolase activity, acting on ester bonds"/>
    <property type="evidence" value="ECO:0007669"/>
    <property type="project" value="UniProtKB-ARBA"/>
</dbReference>
<evidence type="ECO:0000256" key="1">
    <source>
        <dbReference type="ARBA" id="ARBA00022801"/>
    </source>
</evidence>
<accession>B9TDW7</accession>
<proteinExistence type="predicted"/>
<protein>
    <submittedName>
        <fullName evidence="4">Carboxymethylenebutenolidase, putative</fullName>
    </submittedName>
</protein>
<dbReference type="SUPFAM" id="SSF53474">
    <property type="entry name" value="alpha/beta-Hydrolases"/>
    <property type="match status" value="1"/>
</dbReference>
<reference evidence="5" key="1">
    <citation type="journal article" date="2010" name="Nat. Biotechnol.">
        <title>Draft genome sequence of the oilseed species Ricinus communis.</title>
        <authorList>
            <person name="Chan A.P."/>
            <person name="Crabtree J."/>
            <person name="Zhao Q."/>
            <person name="Lorenzi H."/>
            <person name="Orvis J."/>
            <person name="Puiu D."/>
            <person name="Melake-Berhan A."/>
            <person name="Jones K.M."/>
            <person name="Redman J."/>
            <person name="Chen G."/>
            <person name="Cahoon E.B."/>
            <person name="Gedil M."/>
            <person name="Stanke M."/>
            <person name="Haas B.J."/>
            <person name="Wortman J.R."/>
            <person name="Fraser-Liggett C.M."/>
            <person name="Ravel J."/>
            <person name="Rabinowicz P.D."/>
        </authorList>
    </citation>
    <scope>NUCLEOTIDE SEQUENCE [LARGE SCALE GENOMIC DNA]</scope>
    <source>
        <strain evidence="5">cv. Hale</strain>
    </source>
</reference>
<dbReference type="AlphaFoldDB" id="B9TDW7"/>
<dbReference type="InParanoid" id="B9TDW7"/>
<dbReference type="Pfam" id="PF01738">
    <property type="entry name" value="DLH"/>
    <property type="match status" value="1"/>
</dbReference>
<evidence type="ECO:0000256" key="2">
    <source>
        <dbReference type="SAM" id="SignalP"/>
    </source>
</evidence>
<evidence type="ECO:0000313" key="5">
    <source>
        <dbReference type="Proteomes" id="UP000008311"/>
    </source>
</evidence>
<feature type="domain" description="Dienelactone hydrolase" evidence="3">
    <location>
        <begin position="72"/>
        <end position="311"/>
    </location>
</feature>
<dbReference type="eggNOG" id="ENOG502T15H">
    <property type="taxonomic scope" value="Eukaryota"/>
</dbReference>
<keyword evidence="2" id="KW-0732">Signal</keyword>
<feature type="chain" id="PRO_5002890167" evidence="2">
    <location>
        <begin position="28"/>
        <end position="318"/>
    </location>
</feature>
<evidence type="ECO:0000259" key="3">
    <source>
        <dbReference type="Pfam" id="PF01738"/>
    </source>
</evidence>
<dbReference type="PANTHER" id="PTHR22946">
    <property type="entry name" value="DIENELACTONE HYDROLASE DOMAIN-CONTAINING PROTEIN-RELATED"/>
    <property type="match status" value="1"/>
</dbReference>
<keyword evidence="1" id="KW-0378">Hydrolase</keyword>
<feature type="signal peptide" evidence="2">
    <location>
        <begin position="1"/>
        <end position="27"/>
    </location>
</feature>
<dbReference type="Proteomes" id="UP000008311">
    <property type="component" value="Unassembled WGS sequence"/>
</dbReference>
<dbReference type="Gene3D" id="3.40.50.1820">
    <property type="entry name" value="alpha/beta hydrolase"/>
    <property type="match status" value="1"/>
</dbReference>
<keyword evidence="5" id="KW-1185">Reference proteome</keyword>
<dbReference type="InterPro" id="IPR050261">
    <property type="entry name" value="FrsA_esterase"/>
</dbReference>
<evidence type="ECO:0000313" key="4">
    <source>
        <dbReference type="EMBL" id="EEF25946.1"/>
    </source>
</evidence>
<gene>
    <name evidence="4" type="ORF">RCOM_1930600</name>
</gene>
<dbReference type="GO" id="GO:0016787">
    <property type="term" value="F:hydrolase activity"/>
    <property type="evidence" value="ECO:0000318"/>
    <property type="project" value="GO_Central"/>
</dbReference>
<name>B9TDW7_RICCO</name>